<dbReference type="PRINTS" id="PR00625">
    <property type="entry name" value="JDOMAIN"/>
</dbReference>
<dbReference type="PANTHER" id="PTHR24074">
    <property type="entry name" value="CO-CHAPERONE PROTEIN DJLA"/>
    <property type="match status" value="1"/>
</dbReference>
<dbReference type="STRING" id="45286.A0A125RDW3"/>
<dbReference type="SMART" id="SM00271">
    <property type="entry name" value="DnaJ"/>
    <property type="match status" value="1"/>
</dbReference>
<dbReference type="InterPro" id="IPR001623">
    <property type="entry name" value="DnaJ_domain"/>
</dbReference>
<dbReference type="Gene3D" id="1.10.287.110">
    <property type="entry name" value="DnaJ domain"/>
    <property type="match status" value="1"/>
</dbReference>
<keyword evidence="1" id="KW-0812">Transmembrane</keyword>
<gene>
    <name evidence="3" type="ORF">AW171_hschr2272</name>
</gene>
<accession>A0A125RDW3</accession>
<protein>
    <submittedName>
        <fullName evidence="3">HBL146Cp</fullName>
    </submittedName>
</protein>
<dbReference type="Proteomes" id="UP000243052">
    <property type="component" value="Chromosome ii"/>
</dbReference>
<organism evidence="3 4">
    <name type="scientific">Eremothecium sinecaudum</name>
    <dbReference type="NCBI Taxonomy" id="45286"/>
    <lineage>
        <taxon>Eukaryota</taxon>
        <taxon>Fungi</taxon>
        <taxon>Dikarya</taxon>
        <taxon>Ascomycota</taxon>
        <taxon>Saccharomycotina</taxon>
        <taxon>Saccharomycetes</taxon>
        <taxon>Saccharomycetales</taxon>
        <taxon>Saccharomycetaceae</taxon>
        <taxon>Eremothecium</taxon>
    </lineage>
</organism>
<dbReference type="OrthoDB" id="445556at2759"/>
<dbReference type="PROSITE" id="PS00636">
    <property type="entry name" value="DNAJ_1"/>
    <property type="match status" value="1"/>
</dbReference>
<keyword evidence="4" id="KW-1185">Reference proteome</keyword>
<keyword evidence="1" id="KW-0472">Membrane</keyword>
<dbReference type="Pfam" id="PF00226">
    <property type="entry name" value="DnaJ"/>
    <property type="match status" value="1"/>
</dbReference>
<proteinExistence type="predicted"/>
<dbReference type="PROSITE" id="PS50076">
    <property type="entry name" value="DNAJ_2"/>
    <property type="match status" value="1"/>
</dbReference>
<dbReference type="InterPro" id="IPR050817">
    <property type="entry name" value="DjlA_DnaK_co-chaperone"/>
</dbReference>
<dbReference type="GeneID" id="28721918"/>
<feature type="domain" description="J" evidence="2">
    <location>
        <begin position="43"/>
        <end position="118"/>
    </location>
</feature>
<sequence length="261" mass="30209">MYRKTAEYAARVGSRATWKTFRHASTVPELSKRMTWPTSPSPTPYEVLGLQRHPKIDASILKKRYRELAMLYHPDTSYSSSASAFMSEVERLRRFKLVNEAYALLVDASRRQAYDTYNTGWAYSRPSTVAMSHTTYHQNPSYYSAGTWEDINNLNNDENTSAPLSLLAVLAYAAGIFVCVELAAFLSRLGDTVSHRFQNEDENKEALELAYSNYSMKTDKWTRIRRFLWFRSWGLHTTKEELDREASANEKLVRELKERKS</sequence>
<reference evidence="3 4" key="1">
    <citation type="submission" date="2016-01" db="EMBL/GenBank/DDBJ databases">
        <title>Genome sequence of the yeast Holleya sinecauda.</title>
        <authorList>
            <person name="Dietrich F.S."/>
        </authorList>
    </citation>
    <scope>NUCLEOTIDE SEQUENCE [LARGE SCALE GENOMIC DNA]</scope>
    <source>
        <strain evidence="3 4">ATCC 58844</strain>
    </source>
</reference>
<evidence type="ECO:0000259" key="2">
    <source>
        <dbReference type="PROSITE" id="PS50076"/>
    </source>
</evidence>
<feature type="transmembrane region" description="Helical" evidence="1">
    <location>
        <begin position="164"/>
        <end position="186"/>
    </location>
</feature>
<evidence type="ECO:0000313" key="4">
    <source>
        <dbReference type="Proteomes" id="UP000243052"/>
    </source>
</evidence>
<keyword evidence="1" id="KW-1133">Transmembrane helix</keyword>
<dbReference type="CDD" id="cd06257">
    <property type="entry name" value="DnaJ"/>
    <property type="match status" value="1"/>
</dbReference>
<dbReference type="SUPFAM" id="SSF46565">
    <property type="entry name" value="Chaperone J-domain"/>
    <property type="match status" value="1"/>
</dbReference>
<dbReference type="InterPro" id="IPR036869">
    <property type="entry name" value="J_dom_sf"/>
</dbReference>
<dbReference type="AlphaFoldDB" id="A0A125RDW3"/>
<evidence type="ECO:0000313" key="3">
    <source>
        <dbReference type="EMBL" id="AMD18756.1"/>
    </source>
</evidence>
<evidence type="ECO:0000256" key="1">
    <source>
        <dbReference type="SAM" id="Phobius"/>
    </source>
</evidence>
<dbReference type="RefSeq" id="XP_017985752.1">
    <property type="nucleotide sequence ID" value="XM_018130152.1"/>
</dbReference>
<dbReference type="EMBL" id="CP014242">
    <property type="protein sequence ID" value="AMD18756.1"/>
    <property type="molecule type" value="Genomic_DNA"/>
</dbReference>
<name>A0A125RDW3_9SACH</name>
<dbReference type="InterPro" id="IPR018253">
    <property type="entry name" value="DnaJ_domain_CS"/>
</dbReference>